<proteinExistence type="predicted"/>
<evidence type="ECO:0000313" key="3">
    <source>
        <dbReference type="Proteomes" id="UP000000466"/>
    </source>
</evidence>
<keyword evidence="1" id="KW-0732">Signal</keyword>
<dbReference type="HOGENOM" id="CLU_545005_0_0_6"/>
<evidence type="ECO:0000256" key="1">
    <source>
        <dbReference type="SAM" id="SignalP"/>
    </source>
</evidence>
<dbReference type="AlphaFoldDB" id="K4KKJ1"/>
<reference evidence="2 3" key="1">
    <citation type="journal article" date="2013" name="Genome Announc.">
        <title>Complete genome sequence of Simiduia agarivorans SA1(T), a marine bacterium able to degrade a variety of polysaccharides.</title>
        <authorList>
            <person name="Lin S.Y."/>
            <person name="Shieh W.Y."/>
            <person name="Chen J.S."/>
            <person name="Tang S.L."/>
        </authorList>
    </citation>
    <scope>NUCLEOTIDE SEQUENCE [LARGE SCALE GENOMIC DNA]</scope>
    <source>
        <strain evidence="3">DSM 21679 / JCM 13881 / BCRC 17597 / SA1</strain>
    </source>
</reference>
<feature type="chain" id="PRO_5003879872" description="DUF1570 domain-containing protein" evidence="1">
    <location>
        <begin position="35"/>
        <end position="500"/>
    </location>
</feature>
<organism evidence="2 3">
    <name type="scientific">Simiduia agarivorans (strain DSM 21679 / JCM 13881 / BCRC 17597 / SA1)</name>
    <dbReference type="NCBI Taxonomy" id="1117647"/>
    <lineage>
        <taxon>Bacteria</taxon>
        <taxon>Pseudomonadati</taxon>
        <taxon>Pseudomonadota</taxon>
        <taxon>Gammaproteobacteria</taxon>
        <taxon>Cellvibrionales</taxon>
        <taxon>Cellvibrionaceae</taxon>
        <taxon>Simiduia</taxon>
    </lineage>
</organism>
<keyword evidence="3" id="KW-1185">Reference proteome</keyword>
<sequence>MEMFVLYQGKNLKRLIRKTLCVLFVLCFGSSSFADASGWIEYRAPGYLVFSDRPENKVIRFVSLLAQFDSAARLLLGLHDRTNNEEPVHIYYFDSKSQFSDYANRRTTKGFYFDDNGQPIIVVGPTNADHQLVVLLHEYVHYLVALNADSAYPRWYNEGMAEVLSTAKVEGDTVVFGFIPEMREQWLKRRVILPVEDLLVMQPVAGRHPEYIGRYYASAWLFSHYLSFGYLAGEPDHRKAIAGFLTLLNHGADDFQAFQVAFGQSTKDMDGNLKRYARNRTLPGLSVKVPNLKVALEARALSAPDMARRLSYLAWGRSDFALSEQLLLPYLNSDVLVEAQWAAVSGYAAKPIADSDLERLMIRAQQPEMHELTYLLSEYHYGLYVTGKDAPEAGRHIGMARQLIDMHPLDPASESIQSLYLRVKIYFVQEDFRSLVQPLQQLVERVPGSWHATLLAARIMKAMQNPDYTRYFYGRVKARTHSEALEKEAEEAISLANSWK</sequence>
<dbReference type="STRING" id="1117647.M5M_07695"/>
<evidence type="ECO:0000313" key="2">
    <source>
        <dbReference type="EMBL" id="AFU98730.2"/>
    </source>
</evidence>
<dbReference type="EMBL" id="CP003746">
    <property type="protein sequence ID" value="AFU98730.2"/>
    <property type="molecule type" value="Genomic_DNA"/>
</dbReference>
<feature type="signal peptide" evidence="1">
    <location>
        <begin position="1"/>
        <end position="34"/>
    </location>
</feature>
<name>K4KKJ1_SIMAS</name>
<dbReference type="eggNOG" id="COG0457">
    <property type="taxonomic scope" value="Bacteria"/>
</dbReference>
<dbReference type="KEGG" id="saga:M5M_07695"/>
<dbReference type="Proteomes" id="UP000000466">
    <property type="component" value="Chromosome"/>
</dbReference>
<gene>
    <name evidence="2" type="ordered locus">M5M_07695</name>
</gene>
<accession>K4KKJ1</accession>
<evidence type="ECO:0008006" key="4">
    <source>
        <dbReference type="Google" id="ProtNLM"/>
    </source>
</evidence>
<protein>
    <recommendedName>
        <fullName evidence="4">DUF1570 domain-containing protein</fullName>
    </recommendedName>
</protein>